<dbReference type="Proteomes" id="UP000004067">
    <property type="component" value="Unassembled WGS sequence"/>
</dbReference>
<dbReference type="Gene3D" id="3.30.160.250">
    <property type="match status" value="1"/>
</dbReference>
<dbReference type="STRING" id="888060.HMPREF9081_0245"/>
<dbReference type="InterPro" id="IPR031807">
    <property type="entry name" value="HicB-like"/>
</dbReference>
<evidence type="ECO:0000259" key="2">
    <source>
        <dbReference type="Pfam" id="PF15919"/>
    </source>
</evidence>
<gene>
    <name evidence="3" type="ORF">HMPREF9081_0245</name>
</gene>
<dbReference type="Pfam" id="PF15919">
    <property type="entry name" value="HicB_lk_antitox"/>
    <property type="match status" value="1"/>
</dbReference>
<dbReference type="AlphaFoldDB" id="F5RIR6"/>
<dbReference type="RefSeq" id="WP_006305055.1">
    <property type="nucleotide sequence ID" value="NZ_GL892076.1"/>
</dbReference>
<comment type="caution">
    <text evidence="3">The sequence shown here is derived from an EMBL/GenBank/DDBJ whole genome shotgun (WGS) entry which is preliminary data.</text>
</comment>
<feature type="compositionally biased region" description="Acidic residues" evidence="1">
    <location>
        <begin position="71"/>
        <end position="80"/>
    </location>
</feature>
<dbReference type="EMBL" id="AFHQ01000004">
    <property type="protein sequence ID" value="EGK62498.1"/>
    <property type="molecule type" value="Genomic_DNA"/>
</dbReference>
<keyword evidence="4" id="KW-1185">Reference proteome</keyword>
<dbReference type="eggNOG" id="COG1598">
    <property type="taxonomic scope" value="Bacteria"/>
</dbReference>
<feature type="domain" description="HicB-like antitoxin of toxin-antitoxin system" evidence="2">
    <location>
        <begin position="5"/>
        <end position="102"/>
    </location>
</feature>
<proteinExistence type="predicted"/>
<dbReference type="InterPro" id="IPR035069">
    <property type="entry name" value="TTHA1013/TTHA0281-like"/>
</dbReference>
<dbReference type="HOGENOM" id="CLU_114047_0_2_9"/>
<evidence type="ECO:0000313" key="4">
    <source>
        <dbReference type="Proteomes" id="UP000004067"/>
    </source>
</evidence>
<evidence type="ECO:0000313" key="3">
    <source>
        <dbReference type="EMBL" id="EGK62498.1"/>
    </source>
</evidence>
<accession>F5RIR6</accession>
<evidence type="ECO:0000256" key="1">
    <source>
        <dbReference type="SAM" id="MobiDB-lite"/>
    </source>
</evidence>
<protein>
    <submittedName>
        <fullName evidence="3">HicB family toxin-antitoxin system</fullName>
    </submittedName>
</protein>
<sequence length="144" mass="16304">MLHIYPAIFYHQNDDSYTVIFPDLNHLATEGENLEDAMAMATDCLAGYIHTMKAEHTKLPAPTPLEQVDLSAEDEEGEDYSDERGRFVSLVSVDVESYARTHFNKSVKKTLSIPRWMNDLAVARSINFSKTLQNALRRELGIEA</sequence>
<name>F5RIR6_9FIRM</name>
<dbReference type="OrthoDB" id="5419659at2"/>
<reference evidence="3 4" key="1">
    <citation type="submission" date="2011-04" db="EMBL/GenBank/DDBJ databases">
        <authorList>
            <person name="Muzny D."/>
            <person name="Qin X."/>
            <person name="Deng J."/>
            <person name="Jiang H."/>
            <person name="Liu Y."/>
            <person name="Qu J."/>
            <person name="Song X.-Z."/>
            <person name="Zhang L."/>
            <person name="Thornton R."/>
            <person name="Coyle M."/>
            <person name="Francisco L."/>
            <person name="Jackson L."/>
            <person name="Javaid M."/>
            <person name="Korchina V."/>
            <person name="Kovar C."/>
            <person name="Mata R."/>
            <person name="Mathew T."/>
            <person name="Ngo R."/>
            <person name="Nguyen L."/>
            <person name="Nguyen N."/>
            <person name="Okwuonu G."/>
            <person name="Ongeri F."/>
            <person name="Pham C."/>
            <person name="Simmons D."/>
            <person name="Wilczek-Boney K."/>
            <person name="Hale W."/>
            <person name="Jakkamsetti A."/>
            <person name="Pham P."/>
            <person name="Ruth R."/>
            <person name="San Lucas F."/>
            <person name="Warren J."/>
            <person name="Zhang J."/>
            <person name="Zhao Z."/>
            <person name="Zhou C."/>
            <person name="Zhu D."/>
            <person name="Lee S."/>
            <person name="Bess C."/>
            <person name="Blankenburg K."/>
            <person name="Forbes L."/>
            <person name="Fu Q."/>
            <person name="Gubbala S."/>
            <person name="Hirani K."/>
            <person name="Jayaseelan J.C."/>
            <person name="Lara F."/>
            <person name="Munidasa M."/>
            <person name="Palculict T."/>
            <person name="Patil S."/>
            <person name="Pu L.-L."/>
            <person name="Saada N."/>
            <person name="Tang L."/>
            <person name="Weissenberger G."/>
            <person name="Zhu Y."/>
            <person name="Hemphill L."/>
            <person name="Shang Y."/>
            <person name="Youmans B."/>
            <person name="Ayvaz T."/>
            <person name="Ross M."/>
            <person name="Santibanez J."/>
            <person name="Aqrawi P."/>
            <person name="Gross S."/>
            <person name="Joshi V."/>
            <person name="Fowler G."/>
            <person name="Nazareth L."/>
            <person name="Reid J."/>
            <person name="Worley K."/>
            <person name="Petrosino J."/>
            <person name="Highlander S."/>
            <person name="Gibbs R."/>
        </authorList>
    </citation>
    <scope>NUCLEOTIDE SEQUENCE [LARGE SCALE GENOMIC DNA]</scope>
    <source>
        <strain evidence="3 4">DSM 2778</strain>
    </source>
</reference>
<feature type="region of interest" description="Disordered" evidence="1">
    <location>
        <begin position="60"/>
        <end position="80"/>
    </location>
</feature>
<organism evidence="3 4">
    <name type="scientific">Centipeda periodontii DSM 2778</name>
    <dbReference type="NCBI Taxonomy" id="888060"/>
    <lineage>
        <taxon>Bacteria</taxon>
        <taxon>Bacillati</taxon>
        <taxon>Bacillota</taxon>
        <taxon>Negativicutes</taxon>
        <taxon>Selenomonadales</taxon>
        <taxon>Selenomonadaceae</taxon>
        <taxon>Centipeda</taxon>
    </lineage>
</organism>
<dbReference type="SUPFAM" id="SSF143100">
    <property type="entry name" value="TTHA1013/TTHA0281-like"/>
    <property type="match status" value="1"/>
</dbReference>